<dbReference type="PROSITE" id="PS50297">
    <property type="entry name" value="ANK_REP_REGION"/>
    <property type="match status" value="1"/>
</dbReference>
<organism evidence="7 8">
    <name type="scientific">Lepisosteus oculatus</name>
    <name type="common">Spotted gar</name>
    <dbReference type="NCBI Taxonomy" id="7918"/>
    <lineage>
        <taxon>Eukaryota</taxon>
        <taxon>Metazoa</taxon>
        <taxon>Chordata</taxon>
        <taxon>Craniata</taxon>
        <taxon>Vertebrata</taxon>
        <taxon>Euteleostomi</taxon>
        <taxon>Actinopterygii</taxon>
        <taxon>Neopterygii</taxon>
        <taxon>Holostei</taxon>
        <taxon>Semionotiformes</taxon>
        <taxon>Lepisosteidae</taxon>
        <taxon>Lepisosteus</taxon>
    </lineage>
</organism>
<evidence type="ECO:0000313" key="8">
    <source>
        <dbReference type="Proteomes" id="UP000018468"/>
    </source>
</evidence>
<protein>
    <submittedName>
        <fullName evidence="7">Sosondowah ankyrin repeat domain family member Aa</fullName>
    </submittedName>
</protein>
<dbReference type="GeneTree" id="ENSGT00950000183003"/>
<evidence type="ECO:0000256" key="4">
    <source>
        <dbReference type="PROSITE-ProRule" id="PRU00023"/>
    </source>
</evidence>
<dbReference type="EMBL" id="AHAT01021405">
    <property type="status" value="NOT_ANNOTATED_CDS"/>
    <property type="molecule type" value="Genomic_DNA"/>
</dbReference>
<name>W5MXC8_LEPOC</name>
<dbReference type="SMART" id="SM00248">
    <property type="entry name" value="ANK"/>
    <property type="match status" value="2"/>
</dbReference>
<evidence type="ECO:0000256" key="1">
    <source>
        <dbReference type="ARBA" id="ARBA00022737"/>
    </source>
</evidence>
<dbReference type="PANTHER" id="PTHR14491">
    <property type="entry name" value="SOSONDOWAH, ISOFORM G"/>
    <property type="match status" value="1"/>
</dbReference>
<keyword evidence="8" id="KW-1185">Reference proteome</keyword>
<keyword evidence="2 4" id="KW-0040">ANK repeat</keyword>
<reference evidence="7" key="2">
    <citation type="submission" date="2025-08" db="UniProtKB">
        <authorList>
            <consortium name="Ensembl"/>
        </authorList>
    </citation>
    <scope>IDENTIFICATION</scope>
</reference>
<feature type="repeat" description="ANK" evidence="4">
    <location>
        <begin position="340"/>
        <end position="373"/>
    </location>
</feature>
<dbReference type="OMA" id="KSEIMIC"/>
<dbReference type="InterPro" id="IPR002110">
    <property type="entry name" value="Ankyrin_rpt"/>
</dbReference>
<dbReference type="FunCoup" id="W5MXC8">
    <property type="interactions" value="115"/>
</dbReference>
<feature type="domain" description="SOWAHA-C winged helix-turn-helix" evidence="6">
    <location>
        <begin position="1"/>
        <end position="84"/>
    </location>
</feature>
<dbReference type="Proteomes" id="UP000018468">
    <property type="component" value="Linkage group LG6"/>
</dbReference>
<dbReference type="Gene3D" id="1.25.40.20">
    <property type="entry name" value="Ankyrin repeat-containing domain"/>
    <property type="match status" value="1"/>
</dbReference>
<sequence>MTQDTVLKFLLDRGGKAKNSDMLSEFKGLLNCGDPEEKKQNRDLFKRFVNNVAVVKDCEGVKYIVIKKKLQHLVKEDASVPAENSNAEKRSETISELASPSTGEDHSGQYESAVGKTLSSDLENNNVTMLSSTNEGFLKRNSSDSFLELALHRTRASSHTPAAVLDGSEAASMKTTQDKPSKGNQKPVQKPYMLPLRVPPPQINTLSSGEENKEKLQQKSPLESPRTKRRQLEETAAPNSPYLKRVSKIIKPGEDQVSSDGIPLDPAEHEWLVKTAAGQWTQAYGLLLRDTSLAGKRDFMSGFTALHWAAKSGNSCMVGKIIEVSKRGGTEVDVNAKTYGGYTPLHIAAIHGHEQLLATLVQDYGANSHIRDNSGKKPYQYLQKKVSAEVKELLGDP</sequence>
<evidence type="ECO:0000313" key="7">
    <source>
        <dbReference type="Ensembl" id="ENSLOCP00000013037.1"/>
    </source>
</evidence>
<evidence type="ECO:0000259" key="6">
    <source>
        <dbReference type="Pfam" id="PF25877"/>
    </source>
</evidence>
<dbReference type="Pfam" id="PF25877">
    <property type="entry name" value="WHD_SOWAH"/>
    <property type="match status" value="1"/>
</dbReference>
<dbReference type="Pfam" id="PF12796">
    <property type="entry name" value="Ank_2"/>
    <property type="match status" value="1"/>
</dbReference>
<proteinExistence type="inferred from homology"/>
<dbReference type="PROSITE" id="PS50088">
    <property type="entry name" value="ANK_REPEAT"/>
    <property type="match status" value="1"/>
</dbReference>
<comment type="similarity">
    <text evidence="3">Belongs to the SOWAH family.</text>
</comment>
<evidence type="ECO:0000256" key="5">
    <source>
        <dbReference type="SAM" id="MobiDB-lite"/>
    </source>
</evidence>
<reference evidence="8" key="1">
    <citation type="submission" date="2011-12" db="EMBL/GenBank/DDBJ databases">
        <title>The Draft Genome of Lepisosteus oculatus.</title>
        <authorList>
            <consortium name="The Broad Institute Genome Assembly &amp; Analysis Group"/>
            <consortium name="Computational R&amp;D Group"/>
            <consortium name="and Sequencing Platform"/>
            <person name="Di Palma F."/>
            <person name="Alfoldi J."/>
            <person name="Johnson J."/>
            <person name="Berlin A."/>
            <person name="Gnerre S."/>
            <person name="Jaffe D."/>
            <person name="MacCallum I."/>
            <person name="Young S."/>
            <person name="Walker B.J."/>
            <person name="Lander E.S."/>
            <person name="Lindblad-Toh K."/>
        </authorList>
    </citation>
    <scope>NUCLEOTIDE SEQUENCE [LARGE SCALE GENOMIC DNA]</scope>
</reference>
<dbReference type="eggNOG" id="ENOG502RXAT">
    <property type="taxonomic scope" value="Eukaryota"/>
</dbReference>
<dbReference type="Ensembl" id="ENSLOCT00000013065.1">
    <property type="protein sequence ID" value="ENSLOCP00000013037.1"/>
    <property type="gene ID" value="ENSLOCG00000010647.1"/>
</dbReference>
<feature type="region of interest" description="Disordered" evidence="5">
    <location>
        <begin position="154"/>
        <end position="245"/>
    </location>
</feature>
<dbReference type="STRING" id="7918.ENSLOCP00000013037"/>
<feature type="region of interest" description="Disordered" evidence="5">
    <location>
        <begin position="78"/>
        <end position="114"/>
    </location>
</feature>
<dbReference type="HOGENOM" id="CLU_041239_1_0_1"/>
<dbReference type="InterPro" id="IPR036770">
    <property type="entry name" value="Ankyrin_rpt-contain_sf"/>
</dbReference>
<evidence type="ECO:0000256" key="2">
    <source>
        <dbReference type="ARBA" id="ARBA00023043"/>
    </source>
</evidence>
<reference evidence="7" key="3">
    <citation type="submission" date="2025-09" db="UniProtKB">
        <authorList>
            <consortium name="Ensembl"/>
        </authorList>
    </citation>
    <scope>IDENTIFICATION</scope>
</reference>
<dbReference type="SUPFAM" id="SSF48403">
    <property type="entry name" value="Ankyrin repeat"/>
    <property type="match status" value="1"/>
</dbReference>
<accession>W5MXC8</accession>
<dbReference type="Bgee" id="ENSLOCG00000010647">
    <property type="expression patterns" value="Expressed in ovary and 10 other cell types or tissues"/>
</dbReference>
<dbReference type="PANTHER" id="PTHR14491:SF2">
    <property type="entry name" value="ANKYRIN REPEAT DOMAIN-CONTAINING PROTEIN SOWAHA"/>
    <property type="match status" value="1"/>
</dbReference>
<evidence type="ECO:0000256" key="3">
    <source>
        <dbReference type="ARBA" id="ARBA00038122"/>
    </source>
</evidence>
<dbReference type="InParanoid" id="W5MXC8"/>
<dbReference type="InterPro" id="IPR058889">
    <property type="entry name" value="WHD_SOWAHA-C"/>
</dbReference>
<keyword evidence="1" id="KW-0677">Repeat</keyword>
<dbReference type="AlphaFoldDB" id="W5MXC8"/>